<dbReference type="AlphaFoldDB" id="A0A482IN42"/>
<proteinExistence type="predicted"/>
<dbReference type="Proteomes" id="UP000253772">
    <property type="component" value="Chromosome c1"/>
</dbReference>
<sequence>MYSISSLSTHCTCRILIFMEDRVCDAGLASTSHWCNLKRNEAPDIRPQTEMPMLQRDAQFTSRICWFAAGLLAGALAASLCAALGMRRARQVADDDDAATAQDPRAMVRASISPESGSDMFEYRGFVVHLFWQALGRERYKAWCDIWEAGAVVQEAGGPPATYPTAAEARMAAGAWARHWVQNNG</sequence>
<evidence type="ECO:0000256" key="1">
    <source>
        <dbReference type="SAM" id="Phobius"/>
    </source>
</evidence>
<evidence type="ECO:0000313" key="2">
    <source>
        <dbReference type="EMBL" id="QBP09402.1"/>
    </source>
</evidence>
<keyword evidence="1" id="KW-0472">Membrane</keyword>
<feature type="transmembrane region" description="Helical" evidence="1">
    <location>
        <begin position="60"/>
        <end position="84"/>
    </location>
</feature>
<keyword evidence="1" id="KW-0812">Transmembrane</keyword>
<reference evidence="2 3" key="1">
    <citation type="submission" date="2019-03" db="EMBL/GenBank/DDBJ databases">
        <title>Comparative insights into the high quality Complete genome sequence of highly metal resistant Cupriavidus metallidurans strain BS1 isolated from a gold-copper mine.</title>
        <authorList>
            <person name="Mazhar H.S."/>
            <person name="Rensing C."/>
        </authorList>
    </citation>
    <scope>NUCLEOTIDE SEQUENCE [LARGE SCALE GENOMIC DNA]</scope>
    <source>
        <strain evidence="2 3">BS1</strain>
    </source>
</reference>
<dbReference type="EMBL" id="CP037900">
    <property type="protein sequence ID" value="QBP09402.1"/>
    <property type="molecule type" value="Genomic_DNA"/>
</dbReference>
<dbReference type="OrthoDB" id="8967617at2"/>
<organism evidence="2 3">
    <name type="scientific">Cupriavidus metallidurans</name>
    <dbReference type="NCBI Taxonomy" id="119219"/>
    <lineage>
        <taxon>Bacteria</taxon>
        <taxon>Pseudomonadati</taxon>
        <taxon>Pseudomonadota</taxon>
        <taxon>Betaproteobacteria</taxon>
        <taxon>Burkholderiales</taxon>
        <taxon>Burkholderiaceae</taxon>
        <taxon>Cupriavidus</taxon>
    </lineage>
</organism>
<protein>
    <submittedName>
        <fullName evidence="2">Uncharacterized protein</fullName>
    </submittedName>
</protein>
<accession>A0A482IN42</accession>
<keyword evidence="1" id="KW-1133">Transmembrane helix</keyword>
<gene>
    <name evidence="2" type="ORF">DDF84_006340</name>
</gene>
<evidence type="ECO:0000313" key="3">
    <source>
        <dbReference type="Proteomes" id="UP000253772"/>
    </source>
</evidence>
<name>A0A482IN42_9BURK</name>